<organism evidence="8 9">
    <name type="scientific">Tritrichomonas musculus</name>
    <dbReference type="NCBI Taxonomy" id="1915356"/>
    <lineage>
        <taxon>Eukaryota</taxon>
        <taxon>Metamonada</taxon>
        <taxon>Parabasalia</taxon>
        <taxon>Tritrichomonadida</taxon>
        <taxon>Tritrichomonadidae</taxon>
        <taxon>Tritrichomonas</taxon>
    </lineage>
</organism>
<keyword evidence="4 6" id="KW-1133">Transmembrane helix</keyword>
<gene>
    <name evidence="8" type="ORF">M9Y10_009517</name>
</gene>
<dbReference type="Pfam" id="PF02487">
    <property type="entry name" value="CLN3"/>
    <property type="match status" value="1"/>
</dbReference>
<name>A0ABR2IPF8_9EUKA</name>
<feature type="transmembrane region" description="Helical" evidence="6">
    <location>
        <begin position="356"/>
        <end position="376"/>
    </location>
</feature>
<evidence type="ECO:0000313" key="8">
    <source>
        <dbReference type="EMBL" id="KAK8866553.1"/>
    </source>
</evidence>
<feature type="transmembrane region" description="Helical" evidence="6">
    <location>
        <begin position="423"/>
        <end position="442"/>
    </location>
</feature>
<proteinExistence type="inferred from homology"/>
<protein>
    <recommendedName>
        <fullName evidence="10">CLN3 protein</fullName>
    </recommendedName>
</protein>
<dbReference type="InterPro" id="IPR036259">
    <property type="entry name" value="MFS_trans_sf"/>
</dbReference>
<evidence type="ECO:0008006" key="10">
    <source>
        <dbReference type="Google" id="ProtNLM"/>
    </source>
</evidence>
<keyword evidence="3 6" id="KW-0812">Transmembrane</keyword>
<feature type="transmembrane region" description="Helical" evidence="6">
    <location>
        <begin position="34"/>
        <end position="50"/>
    </location>
</feature>
<feature type="transmembrane region" description="Helical" evidence="6">
    <location>
        <begin position="180"/>
        <end position="204"/>
    </location>
</feature>
<dbReference type="PANTHER" id="PTHR10981">
    <property type="entry name" value="BATTENIN"/>
    <property type="match status" value="1"/>
</dbReference>
<dbReference type="Proteomes" id="UP001470230">
    <property type="component" value="Unassembled WGS sequence"/>
</dbReference>
<evidence type="ECO:0000256" key="7">
    <source>
        <dbReference type="SAM" id="MobiDB-lite"/>
    </source>
</evidence>
<dbReference type="CDD" id="cd06174">
    <property type="entry name" value="MFS"/>
    <property type="match status" value="1"/>
</dbReference>
<feature type="region of interest" description="Disordered" evidence="7">
    <location>
        <begin position="1"/>
        <end position="21"/>
    </location>
</feature>
<dbReference type="PRINTS" id="PR01315">
    <property type="entry name" value="BATTENIN"/>
</dbReference>
<evidence type="ECO:0000256" key="5">
    <source>
        <dbReference type="ARBA" id="ARBA00023136"/>
    </source>
</evidence>
<comment type="caution">
    <text evidence="8">The sequence shown here is derived from an EMBL/GenBank/DDBJ whole genome shotgun (WGS) entry which is preliminary data.</text>
</comment>
<dbReference type="SUPFAM" id="SSF103473">
    <property type="entry name" value="MFS general substrate transporter"/>
    <property type="match status" value="1"/>
</dbReference>
<evidence type="ECO:0000256" key="4">
    <source>
        <dbReference type="ARBA" id="ARBA00022989"/>
    </source>
</evidence>
<comment type="subcellular location">
    <subcellularLocation>
        <location evidence="1">Endomembrane system</location>
        <topology evidence="1">Multi-pass membrane protein</topology>
    </subcellularLocation>
</comment>
<evidence type="ECO:0000256" key="2">
    <source>
        <dbReference type="ARBA" id="ARBA00007467"/>
    </source>
</evidence>
<feature type="transmembrane region" description="Helical" evidence="6">
    <location>
        <begin position="328"/>
        <end position="344"/>
    </location>
</feature>
<feature type="compositionally biased region" description="Basic and acidic residues" evidence="7">
    <location>
        <begin position="10"/>
        <end position="21"/>
    </location>
</feature>
<evidence type="ECO:0000313" key="9">
    <source>
        <dbReference type="Proteomes" id="UP001470230"/>
    </source>
</evidence>
<dbReference type="EMBL" id="JAPFFF010000015">
    <property type="protein sequence ID" value="KAK8866553.1"/>
    <property type="molecule type" value="Genomic_DNA"/>
</dbReference>
<dbReference type="PANTHER" id="PTHR10981:SF7">
    <property type="entry name" value="BATTENIN"/>
    <property type="match status" value="1"/>
</dbReference>
<accession>A0ABR2IPF8</accession>
<keyword evidence="9" id="KW-1185">Reference proteome</keyword>
<feature type="transmembrane region" description="Helical" evidence="6">
    <location>
        <begin position="70"/>
        <end position="89"/>
    </location>
</feature>
<keyword evidence="5 6" id="KW-0472">Membrane</keyword>
<evidence type="ECO:0000256" key="1">
    <source>
        <dbReference type="ARBA" id="ARBA00004127"/>
    </source>
</evidence>
<sequence>MKTPNIEEPLNERMEEMEKVPQGKEEKRLKIKHFIGMLIIGSLNNLPYWVALSSAQTIVMHFHSEGLLGAVTWGCVLLGMAATSANTFLSSKNVSYNIRSIINGAFMGFGLIGTAFAPNIYVAIFCIIFVGLSSDFGEGVMLGYFASIGDDSLMNAWGIGTGISGMLGSGYAFLSQLFSFSYFISFIALAPSGIMYPLAFIFLLDAKKGNKVVKDHQNADKAMKTQGIEDNNEEMEVEDIDHSEDEARRVKELEVITTNENLENIETNGTPAPEETEEKDVKCCSLKLWKYTFYFFINNGLTFLFQYLAISGLIDCSMTKEEKLAKPYIYSLLNLIYQIGNFFGRATLRWIKIKPIWILTLLQGLFTTLWFINVVYKFLPFWAQILSMSLIGLNSGLSYVNIFNQTMNYPPASPKEREIITNLTTISIAGFIVVSSAFTLLYQNTFLKKQCIE</sequence>
<evidence type="ECO:0000256" key="6">
    <source>
        <dbReference type="RuleBase" id="RU361113"/>
    </source>
</evidence>
<dbReference type="InterPro" id="IPR003492">
    <property type="entry name" value="Battenin_disease_Cln3"/>
</dbReference>
<feature type="transmembrane region" description="Helical" evidence="6">
    <location>
        <begin position="382"/>
        <end position="402"/>
    </location>
</feature>
<comment type="similarity">
    <text evidence="2 6">Belongs to the battenin family.</text>
</comment>
<feature type="transmembrane region" description="Helical" evidence="6">
    <location>
        <begin position="153"/>
        <end position="174"/>
    </location>
</feature>
<feature type="transmembrane region" description="Helical" evidence="6">
    <location>
        <begin position="288"/>
        <end position="308"/>
    </location>
</feature>
<evidence type="ECO:0000256" key="3">
    <source>
        <dbReference type="ARBA" id="ARBA00022692"/>
    </source>
</evidence>
<dbReference type="Gene3D" id="1.20.1250.20">
    <property type="entry name" value="MFS general substrate transporter like domains"/>
    <property type="match status" value="1"/>
</dbReference>
<reference evidence="8 9" key="1">
    <citation type="submission" date="2024-04" db="EMBL/GenBank/DDBJ databases">
        <title>Tritrichomonas musculus Genome.</title>
        <authorList>
            <person name="Alves-Ferreira E."/>
            <person name="Grigg M."/>
            <person name="Lorenzi H."/>
            <person name="Galac M."/>
        </authorList>
    </citation>
    <scope>NUCLEOTIDE SEQUENCE [LARGE SCALE GENOMIC DNA]</scope>
    <source>
        <strain evidence="8 9">EAF2021</strain>
    </source>
</reference>